<feature type="region of interest" description="Disordered" evidence="2">
    <location>
        <begin position="410"/>
        <end position="436"/>
    </location>
</feature>
<protein>
    <submittedName>
        <fullName evidence="5">NACHT and WD domain-containing protein</fullName>
    </submittedName>
</protein>
<gene>
    <name evidence="5" type="ORF">CT0861_03641</name>
</gene>
<organism evidence="5 6">
    <name type="scientific">Colletotrichum tofieldiae</name>
    <dbReference type="NCBI Taxonomy" id="708197"/>
    <lineage>
        <taxon>Eukaryota</taxon>
        <taxon>Fungi</taxon>
        <taxon>Dikarya</taxon>
        <taxon>Ascomycota</taxon>
        <taxon>Pezizomycotina</taxon>
        <taxon>Sordariomycetes</taxon>
        <taxon>Hypocreomycetidae</taxon>
        <taxon>Glomerellales</taxon>
        <taxon>Glomerellaceae</taxon>
        <taxon>Colletotrichum</taxon>
        <taxon>Colletotrichum spaethianum species complex</taxon>
    </lineage>
</organism>
<dbReference type="Pfam" id="PF24883">
    <property type="entry name" value="NPHP3_N"/>
    <property type="match status" value="1"/>
</dbReference>
<evidence type="ECO:0000256" key="2">
    <source>
        <dbReference type="SAM" id="MobiDB-lite"/>
    </source>
</evidence>
<reference evidence="5 6" key="1">
    <citation type="submission" date="2015-06" db="EMBL/GenBank/DDBJ databases">
        <title>Survival trade-offs in plant roots during colonization by closely related pathogenic and mutualistic fungi.</title>
        <authorList>
            <person name="Hacquard S."/>
            <person name="Kracher B."/>
            <person name="Hiruma K."/>
            <person name="Weinman A."/>
            <person name="Muench P."/>
            <person name="Garrido Oter R."/>
            <person name="Ver Loren van Themaat E."/>
            <person name="Dallerey J.-F."/>
            <person name="Damm U."/>
            <person name="Henrissat B."/>
            <person name="Lespinet O."/>
            <person name="Thon M."/>
            <person name="Kemen E."/>
            <person name="McHardy A.C."/>
            <person name="Schulze-Lefert P."/>
            <person name="O'Connell R.J."/>
        </authorList>
    </citation>
    <scope>NUCLEOTIDE SEQUENCE [LARGE SCALE GENOMIC DNA]</scope>
    <source>
        <strain evidence="5 6">0861</strain>
    </source>
</reference>
<comment type="caution">
    <text evidence="5">The sequence shown here is derived from an EMBL/GenBank/DDBJ whole genome shotgun (WGS) entry which is preliminary data.</text>
</comment>
<feature type="region of interest" description="Disordered" evidence="2">
    <location>
        <begin position="120"/>
        <end position="148"/>
    </location>
</feature>
<keyword evidence="6" id="KW-1185">Reference proteome</keyword>
<feature type="domain" description="NWD NACHT-NTPase N-terminal" evidence="3">
    <location>
        <begin position="151"/>
        <end position="327"/>
    </location>
</feature>
<evidence type="ECO:0000313" key="6">
    <source>
        <dbReference type="Proteomes" id="UP000076552"/>
    </source>
</evidence>
<keyword evidence="1" id="KW-0677">Repeat</keyword>
<feature type="domain" description="Nephrocystin 3-like N-terminal" evidence="4">
    <location>
        <begin position="456"/>
        <end position="540"/>
    </location>
</feature>
<evidence type="ECO:0000259" key="4">
    <source>
        <dbReference type="Pfam" id="PF24883"/>
    </source>
</evidence>
<dbReference type="InterPro" id="IPR031359">
    <property type="entry name" value="NACHT_N"/>
</dbReference>
<accession>A0A166UG87</accession>
<dbReference type="Proteomes" id="UP000076552">
    <property type="component" value="Unassembled WGS sequence"/>
</dbReference>
<dbReference type="InterPro" id="IPR056884">
    <property type="entry name" value="NPHP3-like_N"/>
</dbReference>
<dbReference type="EMBL" id="LFIV01000045">
    <property type="protein sequence ID" value="KZL73372.1"/>
    <property type="molecule type" value="Genomic_DNA"/>
</dbReference>
<dbReference type="PANTHER" id="PTHR10039:SF14">
    <property type="entry name" value="NACHT DOMAIN-CONTAINING PROTEIN"/>
    <property type="match status" value="1"/>
</dbReference>
<evidence type="ECO:0000259" key="3">
    <source>
        <dbReference type="Pfam" id="PF17100"/>
    </source>
</evidence>
<evidence type="ECO:0000256" key="1">
    <source>
        <dbReference type="ARBA" id="ARBA00022737"/>
    </source>
</evidence>
<evidence type="ECO:0000313" key="5">
    <source>
        <dbReference type="EMBL" id="KZL73372.1"/>
    </source>
</evidence>
<dbReference type="AlphaFoldDB" id="A0A166UG87"/>
<dbReference type="PANTHER" id="PTHR10039">
    <property type="entry name" value="AMELOGENIN"/>
    <property type="match status" value="1"/>
</dbReference>
<dbReference type="STRING" id="708197.A0A166UG87"/>
<proteinExistence type="predicted"/>
<dbReference type="Pfam" id="PF17100">
    <property type="entry name" value="NACHT_N"/>
    <property type="match status" value="1"/>
</dbReference>
<sequence>MDDMRYPATRLAFEFRYDRPTVEAQTQLVAGLRAGYTPMARRVASSKVGLAISMQVLDRHAVVTQSQRPKHSDMQCVAVSLTRRILGVQLTSQVHVGNLVPGLVSPPKCISSRNPGQICPFSSPHAPPTSNSPFQPLPPPQPSTTGLQGRLRKQVYDVLKSSDTEVVGAYEKLLSAKLEDEGSGPVATEKQAQVVSEERWRQMQRLIQAGLQRTENDAAVKQKISDGMQIASPVKALVSKAVQAAPKAAIAWVSVSFALEILASPLTEPDTNRDGISYIVSSMDWYRNLVDFILDEKRAGLVFEGLRGQLERHIVQLYQKLTLYLIRASAGQLNDVKVAEGAVRNDSEQYNSQQMRDRLQVVAATAELQYRELQGITTAIQDQTRRQEATQHNQEDKECLNGLFQTDPRHEKTRTQDTKGGLLRDSCAEPPALDRGDPGNGKTMLLCGIIDEPDLAVQYPRLISYVRKEHDSGGKQRFEGLNAWEVMSKILEAMVRDPVLDGVILIVDALDECRMDRPKLLNFIARISSSSPAKWIVPSRNWMGIEETLDSTTHKVALRLELNEESVSDAVRTFIQYQVERLAALKKYDEATRNAVQQHFIDNSNGTFLWAALVFQELADYRVRKKHTLNVLKTFPPGLEPLYGRMVEQISDSKDADLCKEIPAVVSVVYRPVTLQELLCSIQSPTRFDDDLEFPEDIVRSCGSFLTLREGTIYLVHQSAKDFLLDEANKAFDQILPAGIAQQHHTLFLRSLEVLSRILRRDMDGLRAHGIHLEAISPPDPDPLARLKYSCIHWVDHLRDSNPIENSTRGDIQDSCIIHTFLKSSLPKQCCLQLWGSKDPSREQQEHRWVLRRGIVKGAWEESTS</sequence>
<name>A0A166UG87_9PEZI</name>